<reference evidence="2 3" key="1">
    <citation type="submission" date="2019-06" db="EMBL/GenBank/DDBJ databases">
        <title>Sequencing the genomes of 1000 actinobacteria strains.</title>
        <authorList>
            <person name="Klenk H.-P."/>
        </authorList>
    </citation>
    <scope>NUCLEOTIDE SEQUENCE [LARGE SCALE GENOMIC DNA]</scope>
    <source>
        <strain evidence="2 3">DSM 8803</strain>
    </source>
</reference>
<dbReference type="InterPro" id="IPR021443">
    <property type="entry name" value="DUF3093"/>
</dbReference>
<name>A0A542Y387_9MICO</name>
<dbReference type="RefSeq" id="WP_141885972.1">
    <property type="nucleotide sequence ID" value="NZ_BAAAUY010000004.1"/>
</dbReference>
<dbReference type="OrthoDB" id="3217020at2"/>
<accession>A0A542Y387</accession>
<organism evidence="2 3">
    <name type="scientific">Leucobacter komagatae</name>
    <dbReference type="NCBI Taxonomy" id="55969"/>
    <lineage>
        <taxon>Bacteria</taxon>
        <taxon>Bacillati</taxon>
        <taxon>Actinomycetota</taxon>
        <taxon>Actinomycetes</taxon>
        <taxon>Micrococcales</taxon>
        <taxon>Microbacteriaceae</taxon>
        <taxon>Leucobacter</taxon>
    </lineage>
</organism>
<evidence type="ECO:0000256" key="1">
    <source>
        <dbReference type="SAM" id="Phobius"/>
    </source>
</evidence>
<gene>
    <name evidence="2" type="ORF">FB468_0531</name>
</gene>
<dbReference type="EMBL" id="VFON01000001">
    <property type="protein sequence ID" value="TQL42531.1"/>
    <property type="molecule type" value="Genomic_DNA"/>
</dbReference>
<dbReference type="Pfam" id="PF11292">
    <property type="entry name" value="DUF3093"/>
    <property type="match status" value="1"/>
</dbReference>
<proteinExistence type="predicted"/>
<dbReference type="Proteomes" id="UP000319094">
    <property type="component" value="Unassembled WGS sequence"/>
</dbReference>
<feature type="transmembrane region" description="Helical" evidence="1">
    <location>
        <begin position="14"/>
        <end position="36"/>
    </location>
</feature>
<feature type="transmembrane region" description="Helical" evidence="1">
    <location>
        <begin position="42"/>
        <end position="67"/>
    </location>
</feature>
<protein>
    <submittedName>
        <fullName evidence="2">DUF3093 family protein</fullName>
    </submittedName>
</protein>
<keyword evidence="1" id="KW-0472">Membrane</keyword>
<evidence type="ECO:0000313" key="2">
    <source>
        <dbReference type="EMBL" id="TQL42531.1"/>
    </source>
</evidence>
<sequence>MTATTPAATYRERLLPGIGFFGAWLLLIPATALVMTPINKGAAIPVAIGLYVLVALIFVALSPVIAVENGELRAGRATIPLKFVGEVTPLGQDALRNVIGPGADARSYMVVRGWIHRGVQVEITDESDPTPYWVITSRKPLALKEALAASKQSA</sequence>
<evidence type="ECO:0000313" key="3">
    <source>
        <dbReference type="Proteomes" id="UP000319094"/>
    </source>
</evidence>
<keyword evidence="3" id="KW-1185">Reference proteome</keyword>
<keyword evidence="1" id="KW-1133">Transmembrane helix</keyword>
<dbReference type="AlphaFoldDB" id="A0A542Y387"/>
<keyword evidence="1" id="KW-0812">Transmembrane</keyword>
<comment type="caution">
    <text evidence="2">The sequence shown here is derived from an EMBL/GenBank/DDBJ whole genome shotgun (WGS) entry which is preliminary data.</text>
</comment>